<feature type="compositionally biased region" description="Basic and acidic residues" evidence="1">
    <location>
        <begin position="177"/>
        <end position="186"/>
    </location>
</feature>
<evidence type="ECO:0000313" key="2">
    <source>
        <dbReference type="EMBL" id="MBB6090660.1"/>
    </source>
</evidence>
<evidence type="ECO:0000256" key="1">
    <source>
        <dbReference type="SAM" id="MobiDB-lite"/>
    </source>
</evidence>
<dbReference type="AlphaFoldDB" id="A0A841HE84"/>
<protein>
    <submittedName>
        <fullName evidence="2">Uncharacterized protein</fullName>
    </submittedName>
</protein>
<dbReference type="RefSeq" id="WP_148265513.1">
    <property type="nucleotide sequence ID" value="NZ_CP128378.2"/>
</dbReference>
<comment type="caution">
    <text evidence="2">The sequence shown here is derived from an EMBL/GenBank/DDBJ whole genome shotgun (WGS) entry which is preliminary data.</text>
</comment>
<dbReference type="GeneID" id="68695359"/>
<feature type="region of interest" description="Disordered" evidence="1">
    <location>
        <begin position="152"/>
        <end position="186"/>
    </location>
</feature>
<gene>
    <name evidence="2" type="ORF">HNR49_002044</name>
</gene>
<sequence>MSEDDLLNTNYRQFSIPEFLIENGLANPKSGGLAVVISIPYKTNKVFRMNGRGNNMRQWFGDDMPRRVLLRSIGVCSAVGIAGCLSQGEARSITVYNYRDEMVTVDMRVVDVGSGDVAIDTEFSIDPDGKKVFGDIFERDGEKKITVSVPGVGSEEKTWSASSDPKTSGQLGISIRENVEIREGSG</sequence>
<dbReference type="Proteomes" id="UP000642919">
    <property type="component" value="Unassembled WGS sequence"/>
</dbReference>
<name>A0A841HE84_HALSI</name>
<dbReference type="EMBL" id="JACHGX010000006">
    <property type="protein sequence ID" value="MBB6090660.1"/>
    <property type="molecule type" value="Genomic_DNA"/>
</dbReference>
<proteinExistence type="predicted"/>
<reference evidence="2" key="1">
    <citation type="submission" date="2020-08" db="EMBL/GenBank/DDBJ databases">
        <title>Genomic Encyclopedia of Type Strains, Phase IV (KMG-IV): sequencing the most valuable type-strain genomes for metagenomic binning, comparative biology and taxonomic classification.</title>
        <authorList>
            <person name="Goeker M."/>
        </authorList>
    </citation>
    <scope>NUCLEOTIDE SEQUENCE</scope>
    <source>
        <strain evidence="2">DSM 669</strain>
    </source>
</reference>
<organism evidence="2 3">
    <name type="scientific">Halobacterium salinarum</name>
    <name type="common">Halobacterium halobium</name>
    <dbReference type="NCBI Taxonomy" id="2242"/>
    <lineage>
        <taxon>Archaea</taxon>
        <taxon>Methanobacteriati</taxon>
        <taxon>Methanobacteriota</taxon>
        <taxon>Stenosarchaea group</taxon>
        <taxon>Halobacteria</taxon>
        <taxon>Halobacteriales</taxon>
        <taxon>Halobacteriaceae</taxon>
        <taxon>Halobacterium</taxon>
    </lineage>
</organism>
<feature type="compositionally biased region" description="Polar residues" evidence="1">
    <location>
        <begin position="159"/>
        <end position="171"/>
    </location>
</feature>
<evidence type="ECO:0000313" key="3">
    <source>
        <dbReference type="Proteomes" id="UP000642919"/>
    </source>
</evidence>
<accession>A0A841HE84</accession>